<keyword evidence="3" id="KW-0677">Repeat</keyword>
<dbReference type="Pfam" id="PF24796">
    <property type="entry name" value="WDR55"/>
    <property type="match status" value="1"/>
</dbReference>
<dbReference type="InterPro" id="IPR050505">
    <property type="entry name" value="WDR55/POC1"/>
</dbReference>
<evidence type="ECO:0000256" key="2">
    <source>
        <dbReference type="ARBA" id="ARBA00022574"/>
    </source>
</evidence>
<dbReference type="EMBL" id="GIBP01004561">
    <property type="protein sequence ID" value="NDV33530.1"/>
    <property type="molecule type" value="Transcribed_RNA"/>
</dbReference>
<evidence type="ECO:0000313" key="5">
    <source>
        <dbReference type="EMBL" id="NDV33530.1"/>
    </source>
</evidence>
<comment type="similarity">
    <text evidence="1">Belongs to the WD repeat WDR55 family.</text>
</comment>
<evidence type="ECO:0000256" key="1">
    <source>
        <dbReference type="ARBA" id="ARBA00007625"/>
    </source>
</evidence>
<organism evidence="5">
    <name type="scientific">Arcella intermedia</name>
    <dbReference type="NCBI Taxonomy" id="1963864"/>
    <lineage>
        <taxon>Eukaryota</taxon>
        <taxon>Amoebozoa</taxon>
        <taxon>Tubulinea</taxon>
        <taxon>Elardia</taxon>
        <taxon>Arcellinida</taxon>
        <taxon>Sphaerothecina</taxon>
        <taxon>Arcellidae</taxon>
        <taxon>Arcella</taxon>
    </lineage>
</organism>
<dbReference type="Gene3D" id="2.130.10.10">
    <property type="entry name" value="YVTN repeat-like/Quinoprotein amine dehydrogenase"/>
    <property type="match status" value="2"/>
</dbReference>
<evidence type="ECO:0000256" key="3">
    <source>
        <dbReference type="ARBA" id="ARBA00022737"/>
    </source>
</evidence>
<dbReference type="PANTHER" id="PTHR44019:SF20">
    <property type="entry name" value="WD REPEAT-CONTAINING PROTEIN 55"/>
    <property type="match status" value="1"/>
</dbReference>
<name>A0A6B2L9G0_9EUKA</name>
<dbReference type="PROSITE" id="PS50082">
    <property type="entry name" value="WD_REPEATS_2"/>
    <property type="match status" value="1"/>
</dbReference>
<dbReference type="SUPFAM" id="SSF50978">
    <property type="entry name" value="WD40 repeat-like"/>
    <property type="match status" value="1"/>
</dbReference>
<dbReference type="SMART" id="SM00320">
    <property type="entry name" value="WD40"/>
    <property type="match status" value="6"/>
</dbReference>
<accession>A0A6B2L9G0</accession>
<reference evidence="5" key="1">
    <citation type="journal article" date="2020" name="J. Eukaryot. Microbiol.">
        <title>De novo Sequencing, Assembly and Annotation of the Transcriptome for the Free-Living Testate Amoeba Arcella intermedia.</title>
        <authorList>
            <person name="Ribeiro G.M."/>
            <person name="Porfirio-Sousa A.L."/>
            <person name="Maurer-Alcala X.X."/>
            <person name="Katz L.A."/>
            <person name="Lahr D.J.G."/>
        </authorList>
    </citation>
    <scope>NUCLEOTIDE SEQUENCE</scope>
</reference>
<dbReference type="InterPro" id="IPR036322">
    <property type="entry name" value="WD40_repeat_dom_sf"/>
</dbReference>
<evidence type="ECO:0000256" key="4">
    <source>
        <dbReference type="PROSITE-ProRule" id="PRU00221"/>
    </source>
</evidence>
<dbReference type="PANTHER" id="PTHR44019">
    <property type="entry name" value="WD REPEAT-CONTAINING PROTEIN 55"/>
    <property type="match status" value="1"/>
</dbReference>
<dbReference type="InterPro" id="IPR015943">
    <property type="entry name" value="WD40/YVTN_repeat-like_dom_sf"/>
</dbReference>
<protein>
    <submittedName>
        <fullName evidence="5">Uncharacterized protein</fullName>
    </submittedName>
</protein>
<dbReference type="InterPro" id="IPR001680">
    <property type="entry name" value="WD40_rpt"/>
</dbReference>
<sequence>MEGAKDNTPNDLLFDHEVFSLDFSPVQDCIASGLVDGSLFVHHYATDQNTQLLQLQVHSKACRAVLFTDDGTGLYTASSDGSIKEISLNGGKVSWTQSFAHDCGINAMLLFENNIFTGDEEGMVRVWDVRTKKCTNTWERNEDFISDFTINDNILLCASGDGTLSVFDIRKGFLGSSENLEDELLSLVLLKNNSKVVCGTQTGVLQIFSWGNWEAPTDRFPGHPDSVETMYPINENMILTGSSDGLIRVVNLYPNKLLGVVGEHEEFPIERLGVCRNDILLASCSHDSSIKFWNIEMLAKGGEEEETDKERINQVQEKFVKPKEKEINEMKNFFSDL</sequence>
<keyword evidence="2 4" id="KW-0853">WD repeat</keyword>
<feature type="repeat" description="WD" evidence="4">
    <location>
        <begin position="115"/>
        <end position="137"/>
    </location>
</feature>
<proteinExistence type="inferred from homology"/>
<dbReference type="AlphaFoldDB" id="A0A6B2L9G0"/>